<dbReference type="InterPro" id="IPR055361">
    <property type="entry name" value="tRNA_methyltr_TrmB_bact"/>
</dbReference>
<name>A0A3A3GIS4_PANTH</name>
<feature type="binding site" evidence="7">
    <location>
        <position position="160"/>
    </location>
    <ligand>
        <name>substrate</name>
    </ligand>
</feature>
<evidence type="ECO:0000256" key="4">
    <source>
        <dbReference type="ARBA" id="ARBA00022679"/>
    </source>
</evidence>
<evidence type="ECO:0000256" key="5">
    <source>
        <dbReference type="ARBA" id="ARBA00022691"/>
    </source>
</evidence>
<dbReference type="UniPathway" id="UPA00989"/>
<sequence length="242" mass="27832">MRLRGKKGAPELLEQSKIAILDPQSARGRWHDIFGNGRPIHVELGMGKGQFISAMSRRHPDVNFIGIDMYDELIARACEKAETIRGELGVDTDANLRLVRANIEYLESIFAEGEIERIFLNFSDPWPKKRHARRRLTHPRFIEKYKHVLNERGEIHQKTDSVTLFEYSLNSYAEVGLQMRNISLDLHRGGPHPDHVMTEYEEKFSGKGMNIHRVEVLVGREAYEQYRASLPYGKGGQPVPQQ</sequence>
<dbReference type="InterPro" id="IPR029063">
    <property type="entry name" value="SAM-dependent_MTases_sf"/>
</dbReference>
<comment type="similarity">
    <text evidence="7">Belongs to the class I-like SAM-binding methyltransferase superfamily. TrmB family.</text>
</comment>
<dbReference type="SUPFAM" id="SSF53335">
    <property type="entry name" value="S-adenosyl-L-methionine-dependent methyltransferases"/>
    <property type="match status" value="1"/>
</dbReference>
<dbReference type="RefSeq" id="WP_119795089.1">
    <property type="nucleotide sequence ID" value="NZ_QYZD01000019.1"/>
</dbReference>
<dbReference type="EMBL" id="QYZD01000019">
    <property type="protein sequence ID" value="RJG21972.1"/>
    <property type="molecule type" value="Genomic_DNA"/>
</dbReference>
<dbReference type="HAMAP" id="MF_01057">
    <property type="entry name" value="tRNA_methyltr_TrmB"/>
    <property type="match status" value="1"/>
</dbReference>
<dbReference type="GO" id="GO:0008176">
    <property type="term" value="F:tRNA (guanine(46)-N7)-methyltransferase activity"/>
    <property type="evidence" value="ECO:0007669"/>
    <property type="project" value="UniProtKB-UniRule"/>
</dbReference>
<evidence type="ECO:0000256" key="1">
    <source>
        <dbReference type="ARBA" id="ARBA00000142"/>
    </source>
</evidence>
<dbReference type="PANTHER" id="PTHR23417:SF14">
    <property type="entry name" value="PENTACOTRIPEPTIDE-REPEAT REGION OF PRORP DOMAIN-CONTAINING PROTEIN"/>
    <property type="match status" value="1"/>
</dbReference>
<dbReference type="NCBIfam" id="TIGR00091">
    <property type="entry name" value="tRNA (guanosine(46)-N7)-methyltransferase TrmB"/>
    <property type="match status" value="1"/>
</dbReference>
<evidence type="ECO:0000256" key="2">
    <source>
        <dbReference type="ARBA" id="ARBA00003015"/>
    </source>
</evidence>
<feature type="binding site" evidence="7">
    <location>
        <begin position="198"/>
        <end position="201"/>
    </location>
    <ligand>
        <name>substrate</name>
    </ligand>
</feature>
<evidence type="ECO:0000256" key="6">
    <source>
        <dbReference type="ARBA" id="ARBA00022694"/>
    </source>
</evidence>
<dbReference type="AlphaFoldDB" id="A0A3A3GIS4"/>
<evidence type="ECO:0000256" key="3">
    <source>
        <dbReference type="ARBA" id="ARBA00022603"/>
    </source>
</evidence>
<protein>
    <recommendedName>
        <fullName evidence="7">tRNA (guanine-N(7)-)-methyltransferase</fullName>
        <ecNumber evidence="7">2.1.1.33</ecNumber>
    </recommendedName>
    <alternativeName>
        <fullName evidence="7">tRNA (guanine(46)-N(7))-methyltransferase</fullName>
    </alternativeName>
    <alternativeName>
        <fullName evidence="7">tRNA(m7G46)-methyltransferase</fullName>
    </alternativeName>
</protein>
<comment type="pathway">
    <text evidence="7">tRNA modification; N(7)-methylguanine-tRNA biosynthesis.</text>
</comment>
<dbReference type="NCBIfam" id="NF001080">
    <property type="entry name" value="PRK00121.2-2"/>
    <property type="match status" value="1"/>
</dbReference>
<dbReference type="EC" id="2.1.1.33" evidence="7"/>
<comment type="function">
    <text evidence="2 7">Catalyzes the formation of N(7)-methylguanine at position 46 (m7G46) in tRNA.</text>
</comment>
<organism evidence="8 9">
    <name type="scientific">Paenibacillus thiaminolyticus</name>
    <name type="common">Bacillus thiaminolyticus</name>
    <dbReference type="NCBI Taxonomy" id="49283"/>
    <lineage>
        <taxon>Bacteria</taxon>
        <taxon>Bacillati</taxon>
        <taxon>Bacillota</taxon>
        <taxon>Bacilli</taxon>
        <taxon>Bacillales</taxon>
        <taxon>Paenibacillaceae</taxon>
        <taxon>Paenibacillus</taxon>
    </lineage>
</organism>
<dbReference type="InterPro" id="IPR003358">
    <property type="entry name" value="tRNA_(Gua-N-7)_MeTrfase_Trmb"/>
</dbReference>
<feature type="binding site" evidence="7">
    <location>
        <position position="128"/>
    </location>
    <ligand>
        <name>substrate</name>
    </ligand>
</feature>
<feature type="binding site" evidence="7">
    <location>
        <position position="43"/>
    </location>
    <ligand>
        <name>S-adenosyl-L-methionine</name>
        <dbReference type="ChEBI" id="CHEBI:59789"/>
    </ligand>
</feature>
<keyword evidence="4 7" id="KW-0808">Transferase</keyword>
<feature type="binding site" evidence="7">
    <location>
        <position position="102"/>
    </location>
    <ligand>
        <name>S-adenosyl-L-methionine</name>
        <dbReference type="ChEBI" id="CHEBI:59789"/>
    </ligand>
</feature>
<evidence type="ECO:0000313" key="9">
    <source>
        <dbReference type="Proteomes" id="UP000266177"/>
    </source>
</evidence>
<keyword evidence="3 7" id="KW-0489">Methyltransferase</keyword>
<comment type="caution">
    <text evidence="8">The sequence shown here is derived from an EMBL/GenBank/DDBJ whole genome shotgun (WGS) entry which is preliminary data.</text>
</comment>
<comment type="caution">
    <text evidence="7">Lacks conserved residue(s) required for the propagation of feature annotation.</text>
</comment>
<gene>
    <name evidence="7 8" type="primary">trmB</name>
    <name evidence="8" type="ORF">DQX05_19105</name>
</gene>
<feature type="binding site" evidence="7">
    <location>
        <position position="68"/>
    </location>
    <ligand>
        <name>S-adenosyl-L-methionine</name>
        <dbReference type="ChEBI" id="CHEBI:59789"/>
    </ligand>
</feature>
<evidence type="ECO:0000256" key="7">
    <source>
        <dbReference type="HAMAP-Rule" id="MF_01057"/>
    </source>
</evidence>
<proteinExistence type="inferred from homology"/>
<dbReference type="PROSITE" id="PS51625">
    <property type="entry name" value="SAM_MT_TRMB"/>
    <property type="match status" value="1"/>
</dbReference>
<comment type="catalytic activity">
    <reaction evidence="1 7">
        <text>guanosine(46) in tRNA + S-adenosyl-L-methionine = N(7)-methylguanosine(46) in tRNA + S-adenosyl-L-homocysteine</text>
        <dbReference type="Rhea" id="RHEA:42708"/>
        <dbReference type="Rhea" id="RHEA-COMP:10188"/>
        <dbReference type="Rhea" id="RHEA-COMP:10189"/>
        <dbReference type="ChEBI" id="CHEBI:57856"/>
        <dbReference type="ChEBI" id="CHEBI:59789"/>
        <dbReference type="ChEBI" id="CHEBI:74269"/>
        <dbReference type="ChEBI" id="CHEBI:74480"/>
        <dbReference type="EC" id="2.1.1.33"/>
    </reaction>
</comment>
<keyword evidence="5 7" id="KW-0949">S-adenosyl-L-methionine</keyword>
<accession>A0A3A3GIS4</accession>
<dbReference type="PANTHER" id="PTHR23417">
    <property type="entry name" value="3-DEOXY-D-MANNO-OCTULOSONIC-ACID TRANSFERASE/TRNA GUANINE-N 7 - -METHYLTRANSFERASE"/>
    <property type="match status" value="1"/>
</dbReference>
<keyword evidence="6 7" id="KW-0819">tRNA processing</keyword>
<dbReference type="Proteomes" id="UP000266177">
    <property type="component" value="Unassembled WGS sequence"/>
</dbReference>
<evidence type="ECO:0000313" key="8">
    <source>
        <dbReference type="EMBL" id="RJG21972.1"/>
    </source>
</evidence>
<dbReference type="GO" id="GO:0043527">
    <property type="term" value="C:tRNA methyltransferase complex"/>
    <property type="evidence" value="ECO:0007669"/>
    <property type="project" value="TreeGrafter"/>
</dbReference>
<dbReference type="OrthoDB" id="9802090at2"/>
<dbReference type="Gene3D" id="3.40.50.150">
    <property type="entry name" value="Vaccinia Virus protein VP39"/>
    <property type="match status" value="1"/>
</dbReference>
<feature type="binding site" evidence="7">
    <location>
        <position position="124"/>
    </location>
    <ligand>
        <name>S-adenosyl-L-methionine</name>
        <dbReference type="ChEBI" id="CHEBI:59789"/>
    </ligand>
</feature>
<dbReference type="Pfam" id="PF02390">
    <property type="entry name" value="Methyltransf_4"/>
    <property type="match status" value="1"/>
</dbReference>
<reference evidence="8 9" key="1">
    <citation type="submission" date="2018-09" db="EMBL/GenBank/DDBJ databases">
        <title>Paenibacillus SK2017-BO5.</title>
        <authorList>
            <person name="Piskunova J.V."/>
            <person name="Dubiley S.A."/>
            <person name="Severinov K.V."/>
        </authorList>
    </citation>
    <scope>NUCLEOTIDE SEQUENCE [LARGE SCALE GENOMIC DNA]</scope>
    <source>
        <strain evidence="8 9">BO5</strain>
    </source>
</reference>